<feature type="region of interest" description="Disordered" evidence="1">
    <location>
        <begin position="1"/>
        <end position="36"/>
    </location>
</feature>
<protein>
    <submittedName>
        <fullName evidence="2">Uncharacterized protein</fullName>
    </submittedName>
</protein>
<feature type="region of interest" description="Disordered" evidence="1">
    <location>
        <begin position="64"/>
        <end position="160"/>
    </location>
</feature>
<reference evidence="2 3" key="1">
    <citation type="submission" date="2024-10" db="EMBL/GenBank/DDBJ databases">
        <title>Updated reference genomes for cyclostephanoid diatoms.</title>
        <authorList>
            <person name="Roberts W.R."/>
            <person name="Alverson A.J."/>
        </authorList>
    </citation>
    <scope>NUCLEOTIDE SEQUENCE [LARGE SCALE GENOMIC DNA]</scope>
    <source>
        <strain evidence="2 3">AJA232-27</strain>
    </source>
</reference>
<dbReference type="Proteomes" id="UP001530293">
    <property type="component" value="Unassembled WGS sequence"/>
</dbReference>
<feature type="compositionally biased region" description="Basic residues" evidence="1">
    <location>
        <begin position="186"/>
        <end position="203"/>
    </location>
</feature>
<gene>
    <name evidence="2" type="ORF">ACHAWU_007889</name>
</gene>
<keyword evidence="3" id="KW-1185">Reference proteome</keyword>
<feature type="compositionally biased region" description="Polar residues" evidence="1">
    <location>
        <begin position="93"/>
        <end position="104"/>
    </location>
</feature>
<feature type="region of interest" description="Disordered" evidence="1">
    <location>
        <begin position="173"/>
        <end position="285"/>
    </location>
</feature>
<feature type="compositionally biased region" description="Basic residues" evidence="1">
    <location>
        <begin position="124"/>
        <end position="134"/>
    </location>
</feature>
<evidence type="ECO:0000313" key="2">
    <source>
        <dbReference type="EMBL" id="KAL3760823.1"/>
    </source>
</evidence>
<sequence length="332" mass="36547">MKTAEHKSKRMMPKDASSLLPDASGKSVGVENKSEDWTRFGKRQILSVGKKNEALHYNYEDDELAAGDGYHSSSDEEDGRTAAGREKKKKSLTLVSNKNNQSAPPANDDIALTSMHGSTSQPTAKKHKKRKKEKKGNSMDNNTEMELAASGTTTDQTNLAKIDANIGDDALIAANEVPQNEDTSNKKKRKKIRSRQKNIRKDHRTQNDKPSHLIVGSDAYCGRPMTKETRQKLGIQPTAKKSARTRVNNDAFDSGEWVGDNKPDDNTEDVTADAKPKMKEGGNASTLTKIGDCIVNDDAKVDVGHDDVLPSSNDITIKSTKKQKRKFKNLLV</sequence>
<evidence type="ECO:0000313" key="3">
    <source>
        <dbReference type="Proteomes" id="UP001530293"/>
    </source>
</evidence>
<organism evidence="2 3">
    <name type="scientific">Discostella pseudostelligera</name>
    <dbReference type="NCBI Taxonomy" id="259834"/>
    <lineage>
        <taxon>Eukaryota</taxon>
        <taxon>Sar</taxon>
        <taxon>Stramenopiles</taxon>
        <taxon>Ochrophyta</taxon>
        <taxon>Bacillariophyta</taxon>
        <taxon>Coscinodiscophyceae</taxon>
        <taxon>Thalassiosirophycidae</taxon>
        <taxon>Stephanodiscales</taxon>
        <taxon>Stephanodiscaceae</taxon>
        <taxon>Discostella</taxon>
    </lineage>
</organism>
<evidence type="ECO:0000256" key="1">
    <source>
        <dbReference type="SAM" id="MobiDB-lite"/>
    </source>
</evidence>
<feature type="compositionally biased region" description="Polar residues" evidence="1">
    <location>
        <begin position="138"/>
        <end position="159"/>
    </location>
</feature>
<name>A0ABD3MD50_9STRA</name>
<comment type="caution">
    <text evidence="2">The sequence shown here is derived from an EMBL/GenBank/DDBJ whole genome shotgun (WGS) entry which is preliminary data.</text>
</comment>
<accession>A0ABD3MD50</accession>
<dbReference type="EMBL" id="JALLBG020000171">
    <property type="protein sequence ID" value="KAL3760823.1"/>
    <property type="molecule type" value="Genomic_DNA"/>
</dbReference>
<proteinExistence type="predicted"/>
<dbReference type="AlphaFoldDB" id="A0ABD3MD50"/>